<evidence type="ECO:0000313" key="2">
    <source>
        <dbReference type="Proteomes" id="UP000814128"/>
    </source>
</evidence>
<protein>
    <submittedName>
        <fullName evidence="1">Uncharacterized protein</fullName>
    </submittedName>
</protein>
<dbReference type="EMBL" id="MU273640">
    <property type="protein sequence ID" value="KAI0030097.1"/>
    <property type="molecule type" value="Genomic_DNA"/>
</dbReference>
<name>A0ACB8QEM9_9AGAM</name>
<dbReference type="Proteomes" id="UP000814128">
    <property type="component" value="Unassembled WGS sequence"/>
</dbReference>
<keyword evidence="2" id="KW-1185">Reference proteome</keyword>
<accession>A0ACB8QEM9</accession>
<comment type="caution">
    <text evidence="1">The sequence shown here is derived from an EMBL/GenBank/DDBJ whole genome shotgun (WGS) entry which is preliminary data.</text>
</comment>
<evidence type="ECO:0000313" key="1">
    <source>
        <dbReference type="EMBL" id="KAI0030097.1"/>
    </source>
</evidence>
<gene>
    <name evidence="1" type="ORF">K488DRAFT_79810</name>
</gene>
<organism evidence="1 2">
    <name type="scientific">Vararia minispora EC-137</name>
    <dbReference type="NCBI Taxonomy" id="1314806"/>
    <lineage>
        <taxon>Eukaryota</taxon>
        <taxon>Fungi</taxon>
        <taxon>Dikarya</taxon>
        <taxon>Basidiomycota</taxon>
        <taxon>Agaricomycotina</taxon>
        <taxon>Agaricomycetes</taxon>
        <taxon>Russulales</taxon>
        <taxon>Lachnocladiaceae</taxon>
        <taxon>Vararia</taxon>
    </lineage>
</organism>
<reference evidence="1" key="1">
    <citation type="submission" date="2021-02" db="EMBL/GenBank/DDBJ databases">
        <authorList>
            <consortium name="DOE Joint Genome Institute"/>
            <person name="Ahrendt S."/>
            <person name="Looney B.P."/>
            <person name="Miyauchi S."/>
            <person name="Morin E."/>
            <person name="Drula E."/>
            <person name="Courty P.E."/>
            <person name="Chicoki N."/>
            <person name="Fauchery L."/>
            <person name="Kohler A."/>
            <person name="Kuo A."/>
            <person name="Labutti K."/>
            <person name="Pangilinan J."/>
            <person name="Lipzen A."/>
            <person name="Riley R."/>
            <person name="Andreopoulos W."/>
            <person name="He G."/>
            <person name="Johnson J."/>
            <person name="Barry K.W."/>
            <person name="Grigoriev I.V."/>
            <person name="Nagy L."/>
            <person name="Hibbett D."/>
            <person name="Henrissat B."/>
            <person name="Matheny P.B."/>
            <person name="Labbe J."/>
            <person name="Martin F."/>
        </authorList>
    </citation>
    <scope>NUCLEOTIDE SEQUENCE</scope>
    <source>
        <strain evidence="1">EC-137</strain>
    </source>
</reference>
<proteinExistence type="predicted"/>
<reference evidence="1" key="2">
    <citation type="journal article" date="2022" name="New Phytol.">
        <title>Evolutionary transition to the ectomycorrhizal habit in the genomes of a hyperdiverse lineage of mushroom-forming fungi.</title>
        <authorList>
            <person name="Looney B."/>
            <person name="Miyauchi S."/>
            <person name="Morin E."/>
            <person name="Drula E."/>
            <person name="Courty P.E."/>
            <person name="Kohler A."/>
            <person name="Kuo A."/>
            <person name="LaButti K."/>
            <person name="Pangilinan J."/>
            <person name="Lipzen A."/>
            <person name="Riley R."/>
            <person name="Andreopoulos W."/>
            <person name="He G."/>
            <person name="Johnson J."/>
            <person name="Nolan M."/>
            <person name="Tritt A."/>
            <person name="Barry K.W."/>
            <person name="Grigoriev I.V."/>
            <person name="Nagy L.G."/>
            <person name="Hibbett D."/>
            <person name="Henrissat B."/>
            <person name="Matheny P.B."/>
            <person name="Labbe J."/>
            <person name="Martin F.M."/>
        </authorList>
    </citation>
    <scope>NUCLEOTIDE SEQUENCE</scope>
    <source>
        <strain evidence="1">EC-137</strain>
    </source>
</reference>
<sequence length="748" mass="83626">MVLLREKALFLWRNEHSLGSVFSSNCTNVALPATTQHPEGQPCEQCSSLWHVHTFQNALNREMPDECNMKNTPKGYRNTVLGKIYLQYEGLRELVEGNGILDSPWLRFAKGAAAGAYKSQEVVLGLVEALMEKAERACHGKQTTNMHYTEALDTFCSLIQSISPRAFKIFRHVFAGRSISSIRSQRAKAPKFIPGIAKENAERASAKIIGLNYTGPVALSWDDTDIEQALTLWETTKGTWTLLGAVGGPLSVSSEDSMDEVFANAKLEKASKLRVWIPPILLAAVARSPTDTAEALAELHFSIIEDLHQVNIHPISVSADGTESERKLQRLIEAHAHSVLPICVANNEPSCTLRLDIPCLYKMPFVRTQDSKHGQKTMRNQLLSGSRALALGNYPIYPSMLRDFADHPSGPLFAHDVHRVDKQDDCAAARLFSANALSFHLCYHEDQPALSIYIFVLGELVDAWQNRRIRHVTRARMALRARFVLMAWHSHTERHPHHQTSIQFISRESFDIFLTLCDSLLQLIIVHRQVYPAHPLLPWLHSTEACEHIFGMLRQLKTDFTYADLLYLEPKLQALLMGAYRDFSPQAAANAIGEGYHHTYFDLAGLDISSLMVWPSDAELGVASNAALHEACLLLGTVGLDARDLLQSYRPPAAPPLPHAADIPPPERPQTLAEALALFSPEQLDMKSGDADVVYQIALAAENADQTVQMYNSLNLPDLDNLPELDSELEAWLEEFSLRVWRVFLVLY</sequence>